<protein>
    <submittedName>
        <fullName evidence="3">Amidase signature enzyme</fullName>
    </submittedName>
</protein>
<dbReference type="SUPFAM" id="SSF75304">
    <property type="entry name" value="Amidase signature (AS) enzymes"/>
    <property type="match status" value="1"/>
</dbReference>
<proteinExistence type="predicted"/>
<dbReference type="InParanoid" id="A0A4S2MTJ4"/>
<evidence type="ECO:0000256" key="1">
    <source>
        <dbReference type="SAM" id="SignalP"/>
    </source>
</evidence>
<dbReference type="Pfam" id="PF01425">
    <property type="entry name" value="Amidase"/>
    <property type="match status" value="1"/>
</dbReference>
<keyword evidence="1" id="KW-0732">Signal</keyword>
<evidence type="ECO:0000313" key="4">
    <source>
        <dbReference type="Proteomes" id="UP000298138"/>
    </source>
</evidence>
<gene>
    <name evidence="3" type="ORF">EX30DRAFT_308437</name>
</gene>
<evidence type="ECO:0000259" key="2">
    <source>
        <dbReference type="Pfam" id="PF01425"/>
    </source>
</evidence>
<dbReference type="InterPro" id="IPR023631">
    <property type="entry name" value="Amidase_dom"/>
</dbReference>
<dbReference type="EMBL" id="ML220129">
    <property type="protein sequence ID" value="TGZ79811.1"/>
    <property type="molecule type" value="Genomic_DNA"/>
</dbReference>
<dbReference type="InterPro" id="IPR036928">
    <property type="entry name" value="AS_sf"/>
</dbReference>
<organism evidence="3 4">
    <name type="scientific">Ascodesmis nigricans</name>
    <dbReference type="NCBI Taxonomy" id="341454"/>
    <lineage>
        <taxon>Eukaryota</taxon>
        <taxon>Fungi</taxon>
        <taxon>Dikarya</taxon>
        <taxon>Ascomycota</taxon>
        <taxon>Pezizomycotina</taxon>
        <taxon>Pezizomycetes</taxon>
        <taxon>Pezizales</taxon>
        <taxon>Ascodesmidaceae</taxon>
        <taxon>Ascodesmis</taxon>
    </lineage>
</organism>
<dbReference type="Proteomes" id="UP000298138">
    <property type="component" value="Unassembled WGS sequence"/>
</dbReference>
<reference evidence="3 4" key="1">
    <citation type="submission" date="2019-04" db="EMBL/GenBank/DDBJ databases">
        <title>Comparative genomics and transcriptomics to analyze fruiting body development in filamentous ascomycetes.</title>
        <authorList>
            <consortium name="DOE Joint Genome Institute"/>
            <person name="Lutkenhaus R."/>
            <person name="Traeger S."/>
            <person name="Breuer J."/>
            <person name="Kuo A."/>
            <person name="Lipzen A."/>
            <person name="Pangilinan J."/>
            <person name="Dilworth D."/>
            <person name="Sandor L."/>
            <person name="Poggeler S."/>
            <person name="Barry K."/>
            <person name="Grigoriev I.V."/>
            <person name="Nowrousian M."/>
        </authorList>
    </citation>
    <scope>NUCLEOTIDE SEQUENCE [LARGE SCALE GENOMIC DNA]</scope>
    <source>
        <strain evidence="3 4">CBS 389.68</strain>
    </source>
</reference>
<dbReference type="PANTHER" id="PTHR42678">
    <property type="entry name" value="AMIDASE"/>
    <property type="match status" value="1"/>
</dbReference>
<dbReference type="OrthoDB" id="566138at2759"/>
<keyword evidence="4" id="KW-1185">Reference proteome</keyword>
<dbReference type="AlphaFoldDB" id="A0A4S2MTJ4"/>
<dbReference type="Gene3D" id="3.90.1300.10">
    <property type="entry name" value="Amidase signature (AS) domain"/>
    <property type="match status" value="1"/>
</dbReference>
<accession>A0A4S2MTJ4</accession>
<dbReference type="STRING" id="341454.A0A4S2MTJ4"/>
<sequence length="586" mass="63299">MAILPKALLALALTATATATYDASAQLVSDPYPVEFPVISAPGVDKFPMPLCNGFKLEEATIDEIQDALSSGVLTTKQVAKCYVDRIHQTNEWINSIVEINPDWEEIADQLDQSRANGGACGPLHGIPFVVKENMGSKDKMETTAGSWMLLGSVVPRDAHVVKKLREAGALFLGKATMSEWADMRSNWYSEGYSARGGQARSPYNFTVNPGGSSTGSATSVAANCITFSLGTETDGSVINPAMRNSLVGIKPTVGLTSRAGIVPESSHQDSVGTLARNVRDAVYALDAIYGVDTRDNYTSAQVGRTPASGYAQYLTDKTALQGATFGIPWLSFWQYADDENKAALFDMIELLESAGATIINGTELSNREKIVSPDGWDWDFGTTRGYPNESEYTVVKVDFYNDVRDYLAELGNTNIRTLQDIVDYNNANTGTEGGIPNTHPAFESGQDGFLASLATGGNRDDTYYQALEWTQTTTRNALDDALGLRDVNATVKPDVLLAPPDVGQSYQVAAQAGYPIITVPVGVHAGTGMAFGLSLMGSAWSEPKLVRLASAVEDLQVTTPGNQRKRSLPEWRDYTIRNIPLHWDI</sequence>
<feature type="signal peptide" evidence="1">
    <location>
        <begin position="1"/>
        <end position="19"/>
    </location>
</feature>
<feature type="domain" description="Amidase" evidence="2">
    <location>
        <begin position="81"/>
        <end position="361"/>
    </location>
</feature>
<evidence type="ECO:0000313" key="3">
    <source>
        <dbReference type="EMBL" id="TGZ79811.1"/>
    </source>
</evidence>
<name>A0A4S2MTJ4_9PEZI</name>
<feature type="chain" id="PRO_5020858892" evidence="1">
    <location>
        <begin position="20"/>
        <end position="586"/>
    </location>
</feature>
<dbReference type="PANTHER" id="PTHR42678:SF37">
    <property type="entry name" value="AMIDASE C869.01-RELATED"/>
    <property type="match status" value="1"/>
</dbReference>